<proteinExistence type="inferred from homology"/>
<evidence type="ECO:0000259" key="5">
    <source>
        <dbReference type="PROSITE" id="PS51186"/>
    </source>
</evidence>
<keyword evidence="3 6" id="KW-0808">Transferase</keyword>
<dbReference type="GO" id="GO:0008080">
    <property type="term" value="F:N-acetyltransferase activity"/>
    <property type="evidence" value="ECO:0007669"/>
    <property type="project" value="InterPro"/>
</dbReference>
<dbReference type="InterPro" id="IPR016181">
    <property type="entry name" value="Acyl_CoA_acyltransferase"/>
</dbReference>
<sequence length="154" mass="16739">MTVSFQKLGPAGAQLLSELQKASFMDAGEQLWPAGDMATLLCGPHVLAMTISQAGQVVGYILWRYAADEAEILSIGILPECRGRGMASLLISEVFDQAEKLDIREIFLEVRADNKAAIGLYHKCGFEAVGRRKDYYGNVGGSKQDALVLKYPGK</sequence>
<evidence type="ECO:0000256" key="3">
    <source>
        <dbReference type="ARBA" id="ARBA00022679"/>
    </source>
</evidence>
<reference evidence="6" key="1">
    <citation type="submission" date="2018-06" db="EMBL/GenBank/DDBJ databases">
        <authorList>
            <person name="Zhirakovskaya E."/>
        </authorList>
    </citation>
    <scope>NUCLEOTIDE SEQUENCE</scope>
</reference>
<dbReference type="NCBIfam" id="TIGR01575">
    <property type="entry name" value="rimI"/>
    <property type="match status" value="1"/>
</dbReference>
<dbReference type="PROSITE" id="PS51186">
    <property type="entry name" value="GNAT"/>
    <property type="match status" value="1"/>
</dbReference>
<comment type="similarity">
    <text evidence="1">Belongs to the acetyltransferase family. RimI subfamily.</text>
</comment>
<dbReference type="AlphaFoldDB" id="A0A3B0R5A6"/>
<keyword evidence="4 6" id="KW-0012">Acyltransferase</keyword>
<protein>
    <submittedName>
        <fullName evidence="6">Ribosomal-protein-S18p-alanine acetyltransferase</fullName>
        <ecNumber evidence="6">2.3.1.128</ecNumber>
    </submittedName>
</protein>
<gene>
    <name evidence="6" type="ORF">MNBD_ALPHA02-816</name>
</gene>
<organism evidence="6">
    <name type="scientific">hydrothermal vent metagenome</name>
    <dbReference type="NCBI Taxonomy" id="652676"/>
    <lineage>
        <taxon>unclassified sequences</taxon>
        <taxon>metagenomes</taxon>
        <taxon>ecological metagenomes</taxon>
    </lineage>
</organism>
<dbReference type="PANTHER" id="PTHR43420:SF44">
    <property type="entry name" value="ACETYLTRANSFERASE YPEA"/>
    <property type="match status" value="1"/>
</dbReference>
<keyword evidence="2" id="KW-0963">Cytoplasm</keyword>
<dbReference type="PANTHER" id="PTHR43420">
    <property type="entry name" value="ACETYLTRANSFERASE"/>
    <property type="match status" value="1"/>
</dbReference>
<evidence type="ECO:0000256" key="2">
    <source>
        <dbReference type="ARBA" id="ARBA00022490"/>
    </source>
</evidence>
<dbReference type="Gene3D" id="3.40.630.30">
    <property type="match status" value="1"/>
</dbReference>
<name>A0A3B0R5A6_9ZZZZ</name>
<dbReference type="Pfam" id="PF00583">
    <property type="entry name" value="Acetyltransf_1"/>
    <property type="match status" value="1"/>
</dbReference>
<evidence type="ECO:0000256" key="4">
    <source>
        <dbReference type="ARBA" id="ARBA00023315"/>
    </source>
</evidence>
<dbReference type="EMBL" id="UOED01000015">
    <property type="protein sequence ID" value="VAV86787.1"/>
    <property type="molecule type" value="Genomic_DNA"/>
</dbReference>
<dbReference type="InterPro" id="IPR000182">
    <property type="entry name" value="GNAT_dom"/>
</dbReference>
<accession>A0A3B0R5A6</accession>
<dbReference type="InterPro" id="IPR006464">
    <property type="entry name" value="AcTrfase_RimI/Ard1"/>
</dbReference>
<dbReference type="CDD" id="cd04301">
    <property type="entry name" value="NAT_SF"/>
    <property type="match status" value="1"/>
</dbReference>
<dbReference type="EC" id="2.3.1.128" evidence="6"/>
<dbReference type="SUPFAM" id="SSF55729">
    <property type="entry name" value="Acyl-CoA N-acyltransferases (Nat)"/>
    <property type="match status" value="1"/>
</dbReference>
<dbReference type="InterPro" id="IPR050680">
    <property type="entry name" value="YpeA/RimI_acetyltransf"/>
</dbReference>
<evidence type="ECO:0000313" key="6">
    <source>
        <dbReference type="EMBL" id="VAV86787.1"/>
    </source>
</evidence>
<feature type="domain" description="N-acetyltransferase" evidence="5">
    <location>
        <begin position="3"/>
        <end position="154"/>
    </location>
</feature>
<evidence type="ECO:0000256" key="1">
    <source>
        <dbReference type="ARBA" id="ARBA00005395"/>
    </source>
</evidence>